<reference evidence="15" key="1">
    <citation type="submission" date="2020-10" db="EMBL/GenBank/DDBJ databases">
        <authorList>
            <person name="Castelo-Branco R."/>
            <person name="Eusebio N."/>
            <person name="Adriana R."/>
            <person name="Vieira A."/>
            <person name="Brugerolle De Fraissinette N."/>
            <person name="Rezende De Castro R."/>
            <person name="Schneider M.P."/>
            <person name="Vasconcelos V."/>
            <person name="Leao P.N."/>
        </authorList>
    </citation>
    <scope>NUCLEOTIDE SEQUENCE</scope>
    <source>
        <strain evidence="15">LEGE 11480</strain>
    </source>
</reference>
<evidence type="ECO:0000256" key="8">
    <source>
        <dbReference type="ARBA" id="ARBA00022840"/>
    </source>
</evidence>
<dbReference type="PANTHER" id="PTHR43394">
    <property type="entry name" value="ATP-DEPENDENT PERMEASE MDL1, MITOCHONDRIAL"/>
    <property type="match status" value="1"/>
</dbReference>
<comment type="caution">
    <text evidence="15">The sequence shown here is derived from an EMBL/GenBank/DDBJ whole genome shotgun (WGS) entry which is preliminary data.</text>
</comment>
<feature type="transmembrane region" description="Helical" evidence="11">
    <location>
        <begin position="608"/>
        <end position="627"/>
    </location>
</feature>
<dbReference type="GO" id="GO:0015421">
    <property type="term" value="F:ABC-type oligopeptide transporter activity"/>
    <property type="evidence" value="ECO:0007669"/>
    <property type="project" value="TreeGrafter"/>
</dbReference>
<dbReference type="InterPro" id="IPR018490">
    <property type="entry name" value="cNMP-bd_dom_sf"/>
</dbReference>
<evidence type="ECO:0000256" key="5">
    <source>
        <dbReference type="ARBA" id="ARBA00022741"/>
    </source>
</evidence>
<dbReference type="GO" id="GO:0016887">
    <property type="term" value="F:ATP hydrolysis activity"/>
    <property type="evidence" value="ECO:0007669"/>
    <property type="project" value="InterPro"/>
</dbReference>
<gene>
    <name evidence="15" type="ORF">IQ266_26315</name>
</gene>
<evidence type="ECO:0000256" key="6">
    <source>
        <dbReference type="ARBA" id="ARBA00022801"/>
    </source>
</evidence>
<dbReference type="CDD" id="cd18568">
    <property type="entry name" value="ABC_6TM_HetC_like"/>
    <property type="match status" value="1"/>
</dbReference>
<proteinExistence type="predicted"/>
<dbReference type="InterPro" id="IPR014710">
    <property type="entry name" value="RmlC-like_jellyroll"/>
</dbReference>
<dbReference type="InterPro" id="IPR011527">
    <property type="entry name" value="ABC1_TM_dom"/>
</dbReference>
<accession>A0A928VR71</accession>
<dbReference type="PROSITE" id="PS50929">
    <property type="entry name" value="ABC_TM1F"/>
    <property type="match status" value="1"/>
</dbReference>
<evidence type="ECO:0000256" key="1">
    <source>
        <dbReference type="ARBA" id="ARBA00004651"/>
    </source>
</evidence>
<dbReference type="PROSITE" id="PS50990">
    <property type="entry name" value="PEPTIDASE_C39"/>
    <property type="match status" value="1"/>
</dbReference>
<dbReference type="GO" id="GO:0006508">
    <property type="term" value="P:proteolysis"/>
    <property type="evidence" value="ECO:0007669"/>
    <property type="project" value="InterPro"/>
</dbReference>
<evidence type="ECO:0000313" key="15">
    <source>
        <dbReference type="EMBL" id="MBE9033253.1"/>
    </source>
</evidence>
<dbReference type="PROSITE" id="PS00211">
    <property type="entry name" value="ABC_TRANSPORTER_1"/>
    <property type="match status" value="1"/>
</dbReference>
<dbReference type="SUPFAM" id="SSF51206">
    <property type="entry name" value="cAMP-binding domain-like"/>
    <property type="match status" value="1"/>
</dbReference>
<feature type="domain" description="Peptidase C39" evidence="14">
    <location>
        <begin position="342"/>
        <end position="461"/>
    </location>
</feature>
<evidence type="ECO:0000313" key="16">
    <source>
        <dbReference type="Proteomes" id="UP000625316"/>
    </source>
</evidence>
<evidence type="ECO:0000259" key="12">
    <source>
        <dbReference type="PROSITE" id="PS50893"/>
    </source>
</evidence>
<dbReference type="AlphaFoldDB" id="A0A928VR71"/>
<evidence type="ECO:0000256" key="7">
    <source>
        <dbReference type="ARBA" id="ARBA00022807"/>
    </source>
</evidence>
<dbReference type="SMART" id="SM00382">
    <property type="entry name" value="AAA"/>
    <property type="match status" value="1"/>
</dbReference>
<dbReference type="InterPro" id="IPR005074">
    <property type="entry name" value="Peptidase_C39"/>
</dbReference>
<evidence type="ECO:0000256" key="3">
    <source>
        <dbReference type="ARBA" id="ARBA00022475"/>
    </source>
</evidence>
<dbReference type="GO" id="GO:0005524">
    <property type="term" value="F:ATP binding"/>
    <property type="evidence" value="ECO:0007669"/>
    <property type="project" value="UniProtKB-KW"/>
</dbReference>
<dbReference type="EMBL" id="JADEXQ010000168">
    <property type="protein sequence ID" value="MBE9033253.1"/>
    <property type="molecule type" value="Genomic_DNA"/>
</dbReference>
<organism evidence="15 16">
    <name type="scientific">Romeriopsis navalis LEGE 11480</name>
    <dbReference type="NCBI Taxonomy" id="2777977"/>
    <lineage>
        <taxon>Bacteria</taxon>
        <taxon>Bacillati</taxon>
        <taxon>Cyanobacteriota</taxon>
        <taxon>Cyanophyceae</taxon>
        <taxon>Leptolyngbyales</taxon>
        <taxon>Leptolyngbyaceae</taxon>
        <taxon>Romeriopsis</taxon>
        <taxon>Romeriopsis navalis</taxon>
    </lineage>
</organism>
<dbReference type="InterPro" id="IPR039421">
    <property type="entry name" value="Type_1_exporter"/>
</dbReference>
<dbReference type="Pfam" id="PF03412">
    <property type="entry name" value="Peptidase_C39"/>
    <property type="match status" value="1"/>
</dbReference>
<dbReference type="InterPro" id="IPR000595">
    <property type="entry name" value="cNMP-bd_dom"/>
</dbReference>
<keyword evidence="10 11" id="KW-0472">Membrane</keyword>
<keyword evidence="8 15" id="KW-0067">ATP-binding</keyword>
<feature type="domain" description="ABC transmembrane type-1" evidence="13">
    <location>
        <begin position="495"/>
        <end position="774"/>
    </location>
</feature>
<evidence type="ECO:0000256" key="2">
    <source>
        <dbReference type="ARBA" id="ARBA00022448"/>
    </source>
</evidence>
<keyword evidence="3" id="KW-1003">Cell membrane</keyword>
<keyword evidence="6" id="KW-0378">Hydrolase</keyword>
<dbReference type="InterPro" id="IPR003439">
    <property type="entry name" value="ABC_transporter-like_ATP-bd"/>
</dbReference>
<keyword evidence="5" id="KW-0547">Nucleotide-binding</keyword>
<dbReference type="GO" id="GO:0008234">
    <property type="term" value="F:cysteine-type peptidase activity"/>
    <property type="evidence" value="ECO:0007669"/>
    <property type="project" value="UniProtKB-KW"/>
</dbReference>
<dbReference type="CDD" id="cd02418">
    <property type="entry name" value="Peptidase_C39B"/>
    <property type="match status" value="1"/>
</dbReference>
<evidence type="ECO:0000256" key="11">
    <source>
        <dbReference type="SAM" id="Phobius"/>
    </source>
</evidence>
<dbReference type="CDD" id="cd00038">
    <property type="entry name" value="CAP_ED"/>
    <property type="match status" value="1"/>
</dbReference>
<dbReference type="Gene3D" id="3.90.70.10">
    <property type="entry name" value="Cysteine proteinases"/>
    <property type="match status" value="1"/>
</dbReference>
<dbReference type="FunFam" id="3.40.50.300:FF:000221">
    <property type="entry name" value="Multidrug ABC transporter ATP-binding protein"/>
    <property type="match status" value="1"/>
</dbReference>
<keyword evidence="16" id="KW-1185">Reference proteome</keyword>
<comment type="subcellular location">
    <subcellularLocation>
        <location evidence="1">Cell membrane</location>
        <topology evidence="1">Multi-pass membrane protein</topology>
    </subcellularLocation>
</comment>
<keyword evidence="4 11" id="KW-0812">Transmembrane</keyword>
<feature type="transmembrane region" description="Helical" evidence="11">
    <location>
        <begin position="529"/>
        <end position="549"/>
    </location>
</feature>
<dbReference type="Pfam" id="PF00005">
    <property type="entry name" value="ABC_tran"/>
    <property type="match status" value="1"/>
</dbReference>
<dbReference type="InterPro" id="IPR036640">
    <property type="entry name" value="ABC1_TM_sf"/>
</dbReference>
<dbReference type="InterPro" id="IPR003593">
    <property type="entry name" value="AAA+_ATPase"/>
</dbReference>
<dbReference type="Gene3D" id="1.20.1560.10">
    <property type="entry name" value="ABC transporter type 1, transmembrane domain"/>
    <property type="match status" value="1"/>
</dbReference>
<dbReference type="Pfam" id="PF00664">
    <property type="entry name" value="ABC_membrane"/>
    <property type="match status" value="1"/>
</dbReference>
<dbReference type="Proteomes" id="UP000625316">
    <property type="component" value="Unassembled WGS sequence"/>
</dbReference>
<evidence type="ECO:0000259" key="14">
    <source>
        <dbReference type="PROSITE" id="PS50990"/>
    </source>
</evidence>
<keyword evidence="2" id="KW-0813">Transport</keyword>
<evidence type="ECO:0000259" key="13">
    <source>
        <dbReference type="PROSITE" id="PS50929"/>
    </source>
</evidence>
<evidence type="ECO:0000256" key="9">
    <source>
        <dbReference type="ARBA" id="ARBA00022989"/>
    </source>
</evidence>
<feature type="transmembrane region" description="Helical" evidence="11">
    <location>
        <begin position="715"/>
        <end position="739"/>
    </location>
</feature>
<dbReference type="GO" id="GO:0005886">
    <property type="term" value="C:plasma membrane"/>
    <property type="evidence" value="ECO:0007669"/>
    <property type="project" value="UniProtKB-SubCell"/>
</dbReference>
<name>A0A928VR71_9CYAN</name>
<keyword evidence="9 11" id="KW-1133">Transmembrane helix</keyword>
<sequence>MNRRNSESDFLAPSVLNFLATLAGDERLLVRVRQQFGQSLKSYRLGDVIARLPMPESDENPGLWLVCEGHVRLVAMSEVGTTAQETSFALLEPEQVFGFEAHFDYSICYRAVAASDVQLVYLPIADLQALCDAQPLLRERLQVEAQERKQLSQWKLHSDFGRSGLRLTSQQLSAVLPHLMAVSVDADCQVQDCAALPEGYCWSFVADCWAGSQPAMGQAWRHPQQTEADWRSTQPCQVYCLPQTQWSIVAEISPKLAQWLDVAPSSPQPALTVRKRRLNLPNLHPSASVLNPAVPASPNVSPVESAFPESWEREHTVDFPQPEKRRRSWVPNFLRKRAFIQQQSSSDCGVTCLAMIGQYWGQRYPIHVLREMAQVGRSGATLKNLAATAEQLGFQSRPVQASFNRMADQKNPWIAHWEGDHYIVVYAVRRGQVQVADPAVNKRWIPKRMFLEGWTGYALMLDPTSQLQKIDQKSAQSLGNFGRVLLTDKGTLGQIILLSLLLQLFGLVTPIFTQVILDQVVTQKSLPALNLFVLGLILFSVWTVLLGAVRQYLLDYFSNRLNLTLVSGFVNHTLRLPLKFFEDRNVGDILTRIGENGKIQQFLMRQAISTWLDASMGFVYLGLMLYYNWQLTAVALATIPFMVLLTLGSTPFLKRFSREVFKESAAQTSQVVEMMTGIATIKSAASEKEVRWRWEDRLVSLLNVQFRTQKFVNGLGVMSGVLNAIGSALVLWFGASLVIQDQLTIGQFVAFNMLIGRVIGPIMSVIGIWDEFQEVLISVERLNDVFATTPEEAVGEPMMPLPPVVGAVQFEKLTFKYDGAQDAPVLQNITLNVPAGQTVAIVGRSGSGKSTLIKLLQGLYHPTQGRILIDGHDIRHVSPSSLRSQIGTVPQDCFLFSGTILENIQMYRPDYGLTDAIDAAKLAEAHAFIQSLPLGYNTKVGERGTNLSGGQRQRIAIARALLGYPGILILDEATSSLDTESERRFQENLERITRDRTTFVIAHRLSTVQHADQILVIDRGMLAEQGTHRELMEQRGLYYHLAQQQLSL</sequence>
<feature type="transmembrane region" description="Helical" evidence="11">
    <location>
        <begin position="495"/>
        <end position="517"/>
    </location>
</feature>
<dbReference type="SUPFAM" id="SSF52540">
    <property type="entry name" value="P-loop containing nucleoside triphosphate hydrolases"/>
    <property type="match status" value="1"/>
</dbReference>
<feature type="domain" description="ABC transporter" evidence="12">
    <location>
        <begin position="808"/>
        <end position="1044"/>
    </location>
</feature>
<dbReference type="PROSITE" id="PS50893">
    <property type="entry name" value="ABC_TRANSPORTER_2"/>
    <property type="match status" value="1"/>
</dbReference>
<feature type="transmembrane region" description="Helical" evidence="11">
    <location>
        <begin position="633"/>
        <end position="653"/>
    </location>
</feature>
<protein>
    <submittedName>
        <fullName evidence="15">ATP-binding cassette domain-containing protein</fullName>
    </submittedName>
</protein>
<dbReference type="SUPFAM" id="SSF90123">
    <property type="entry name" value="ABC transporter transmembrane region"/>
    <property type="match status" value="1"/>
</dbReference>
<dbReference type="InterPro" id="IPR027417">
    <property type="entry name" value="P-loop_NTPase"/>
</dbReference>
<dbReference type="InterPro" id="IPR017871">
    <property type="entry name" value="ABC_transporter-like_CS"/>
</dbReference>
<evidence type="ECO:0000256" key="10">
    <source>
        <dbReference type="ARBA" id="ARBA00023136"/>
    </source>
</evidence>
<evidence type="ECO:0000256" key="4">
    <source>
        <dbReference type="ARBA" id="ARBA00022692"/>
    </source>
</evidence>
<keyword evidence="7" id="KW-0645">Protease</keyword>
<keyword evidence="7" id="KW-0788">Thiol protease</keyword>
<dbReference type="Gene3D" id="3.40.50.300">
    <property type="entry name" value="P-loop containing nucleotide triphosphate hydrolases"/>
    <property type="match status" value="1"/>
</dbReference>
<dbReference type="Gene3D" id="2.60.120.10">
    <property type="entry name" value="Jelly Rolls"/>
    <property type="match status" value="1"/>
</dbReference>
<dbReference type="PANTHER" id="PTHR43394:SF1">
    <property type="entry name" value="ATP-BINDING CASSETTE SUB-FAMILY B MEMBER 10, MITOCHONDRIAL"/>
    <property type="match status" value="1"/>
</dbReference>